<name>V4S9I9_CITCL</name>
<accession>V4S9I9</accession>
<reference evidence="1 2" key="1">
    <citation type="submission" date="2013-10" db="EMBL/GenBank/DDBJ databases">
        <authorList>
            <consortium name="International Citrus Genome Consortium"/>
            <person name="Jenkins J."/>
            <person name="Schmutz J."/>
            <person name="Prochnik S."/>
            <person name="Rokhsar D."/>
            <person name="Gmitter F."/>
            <person name="Ollitrault P."/>
            <person name="Machado M."/>
            <person name="Talon M."/>
            <person name="Wincker P."/>
            <person name="Jaillon O."/>
            <person name="Morgante M."/>
        </authorList>
    </citation>
    <scope>NUCLEOTIDE SEQUENCE</scope>
    <source>
        <strain evidence="2">cv. Clemenules</strain>
    </source>
</reference>
<keyword evidence="2" id="KW-1185">Reference proteome</keyword>
<evidence type="ECO:0000313" key="1">
    <source>
        <dbReference type="EMBL" id="ESR35520.1"/>
    </source>
</evidence>
<organism evidence="1 2">
    <name type="scientific">Citrus clementina</name>
    <name type="common">Clementine</name>
    <name type="synonym">Citrus deliciosa x Citrus sinensis</name>
    <dbReference type="NCBI Taxonomy" id="85681"/>
    <lineage>
        <taxon>Eukaryota</taxon>
        <taxon>Viridiplantae</taxon>
        <taxon>Streptophyta</taxon>
        <taxon>Embryophyta</taxon>
        <taxon>Tracheophyta</taxon>
        <taxon>Spermatophyta</taxon>
        <taxon>Magnoliopsida</taxon>
        <taxon>eudicotyledons</taxon>
        <taxon>Gunneridae</taxon>
        <taxon>Pentapetalae</taxon>
        <taxon>rosids</taxon>
        <taxon>malvids</taxon>
        <taxon>Sapindales</taxon>
        <taxon>Rutaceae</taxon>
        <taxon>Aurantioideae</taxon>
        <taxon>Citrus</taxon>
    </lineage>
</organism>
<dbReference type="AlphaFoldDB" id="V4S9I9"/>
<dbReference type="EMBL" id="KI537036">
    <property type="protein sequence ID" value="ESR35520.1"/>
    <property type="molecule type" value="Genomic_DNA"/>
</dbReference>
<sequence length="66" mass="7714">MFNIVSAHYLSYRGCQRDGGDLVRCFCFMFLPITLMDGYRILLHYWDSVFLVLLVQVSDNVCFVVL</sequence>
<proteinExistence type="predicted"/>
<gene>
    <name evidence="1" type="ORF">CICLE_v10006393mg</name>
</gene>
<dbReference type="Gramene" id="ESR35520">
    <property type="protein sequence ID" value="ESR35520"/>
    <property type="gene ID" value="CICLE_v10006393mg"/>
</dbReference>
<protein>
    <submittedName>
        <fullName evidence="1">Uncharacterized protein</fullName>
    </submittedName>
</protein>
<dbReference type="KEGG" id="cic:CICLE_v10006393mg"/>
<dbReference type="InParanoid" id="V4S9I9"/>
<evidence type="ECO:0000313" key="2">
    <source>
        <dbReference type="Proteomes" id="UP000030687"/>
    </source>
</evidence>
<dbReference type="Proteomes" id="UP000030687">
    <property type="component" value="Unassembled WGS sequence"/>
</dbReference>